<organism evidence="2 3">
    <name type="scientific">Elysia crispata</name>
    <name type="common">lettuce slug</name>
    <dbReference type="NCBI Taxonomy" id="231223"/>
    <lineage>
        <taxon>Eukaryota</taxon>
        <taxon>Metazoa</taxon>
        <taxon>Spiralia</taxon>
        <taxon>Lophotrochozoa</taxon>
        <taxon>Mollusca</taxon>
        <taxon>Gastropoda</taxon>
        <taxon>Heterobranchia</taxon>
        <taxon>Euthyneura</taxon>
        <taxon>Panpulmonata</taxon>
        <taxon>Sacoglossa</taxon>
        <taxon>Placobranchoidea</taxon>
        <taxon>Plakobranchidae</taxon>
        <taxon>Elysia</taxon>
    </lineage>
</organism>
<name>A0AAE1DYR1_9GAST</name>
<dbReference type="AlphaFoldDB" id="A0AAE1DYR1"/>
<reference evidence="2" key="1">
    <citation type="journal article" date="2023" name="G3 (Bethesda)">
        <title>A reference genome for the long-term kleptoplast-retaining sea slug Elysia crispata morphotype clarki.</title>
        <authorList>
            <person name="Eastman K.E."/>
            <person name="Pendleton A.L."/>
            <person name="Shaikh M.A."/>
            <person name="Suttiyut T."/>
            <person name="Ogas R."/>
            <person name="Tomko P."/>
            <person name="Gavelis G."/>
            <person name="Widhalm J.R."/>
            <person name="Wisecaver J.H."/>
        </authorList>
    </citation>
    <scope>NUCLEOTIDE SEQUENCE</scope>
    <source>
        <strain evidence="2">ECLA1</strain>
    </source>
</reference>
<evidence type="ECO:0000313" key="3">
    <source>
        <dbReference type="Proteomes" id="UP001283361"/>
    </source>
</evidence>
<keyword evidence="1" id="KW-0472">Membrane</keyword>
<feature type="transmembrane region" description="Helical" evidence="1">
    <location>
        <begin position="9"/>
        <end position="25"/>
    </location>
</feature>
<comment type="caution">
    <text evidence="2">The sequence shown here is derived from an EMBL/GenBank/DDBJ whole genome shotgun (WGS) entry which is preliminary data.</text>
</comment>
<proteinExistence type="predicted"/>
<accession>A0AAE1DYR1</accession>
<evidence type="ECO:0000313" key="2">
    <source>
        <dbReference type="EMBL" id="KAK3787245.1"/>
    </source>
</evidence>
<keyword evidence="3" id="KW-1185">Reference proteome</keyword>
<keyword evidence="1" id="KW-0812">Transmembrane</keyword>
<dbReference type="EMBL" id="JAWDGP010001872">
    <property type="protein sequence ID" value="KAK3787245.1"/>
    <property type="molecule type" value="Genomic_DNA"/>
</dbReference>
<evidence type="ECO:0000256" key="1">
    <source>
        <dbReference type="SAM" id="Phobius"/>
    </source>
</evidence>
<gene>
    <name evidence="2" type="ORF">RRG08_055968</name>
</gene>
<dbReference type="Proteomes" id="UP001283361">
    <property type="component" value="Unassembled WGS sequence"/>
</dbReference>
<keyword evidence="1" id="KW-1133">Transmembrane helix</keyword>
<sequence>MPQKNTAKSSFYALSVFLPVILAHLSNSHFLFTTTFVLLFFAFLFPFYIVHLNSSSSSVRQLIIAPKLRNINIQVLTGLGEPYVMSLPAGINQIKQLSRHPTDWSGCNQLERCLISVGAGDGDIGWKTVEGLEDVYRGSKQDATGLRVKKVWAG</sequence>
<feature type="transmembrane region" description="Helical" evidence="1">
    <location>
        <begin position="31"/>
        <end position="50"/>
    </location>
</feature>
<protein>
    <submittedName>
        <fullName evidence="2">Uncharacterized protein</fullName>
    </submittedName>
</protein>